<sequence>MTTHLINKHPFNNRKYVHYVKMYADSLYALSYLLLEDNTAAEQVTTNTFLELCEPFAQDNWDPKTFSLHAYQSCIRQCTERVVDVDRQLLSPDTPTLDEKALEFLWYGLKLPLIEISVILSNSIPTLKEQLIMIRERARVKASTMQVLPRKNLDQIRLVNLAQK</sequence>
<evidence type="ECO:0000313" key="2">
    <source>
        <dbReference type="Proteomes" id="UP000659344"/>
    </source>
</evidence>
<proteinExistence type="predicted"/>
<accession>A0ABQ1YH55</accession>
<comment type="caution">
    <text evidence="1">The sequence shown here is derived from an EMBL/GenBank/DDBJ whole genome shotgun (WGS) entry which is preliminary data.</text>
</comment>
<protein>
    <recommendedName>
        <fullName evidence="3">Sigma-70 family RNA polymerase sigma factor</fullName>
    </recommendedName>
</protein>
<gene>
    <name evidence="1" type="ORF">GCM10008013_24100</name>
</gene>
<dbReference type="Proteomes" id="UP000659344">
    <property type="component" value="Unassembled WGS sequence"/>
</dbReference>
<evidence type="ECO:0008006" key="3">
    <source>
        <dbReference type="Google" id="ProtNLM"/>
    </source>
</evidence>
<reference evidence="2" key="1">
    <citation type="journal article" date="2019" name="Int. J. Syst. Evol. Microbiol.">
        <title>The Global Catalogue of Microorganisms (GCM) 10K type strain sequencing project: providing services to taxonomists for standard genome sequencing and annotation.</title>
        <authorList>
            <consortium name="The Broad Institute Genomics Platform"/>
            <consortium name="The Broad Institute Genome Sequencing Center for Infectious Disease"/>
            <person name="Wu L."/>
            <person name="Ma J."/>
        </authorList>
    </citation>
    <scope>NUCLEOTIDE SEQUENCE [LARGE SCALE GENOMIC DNA]</scope>
    <source>
        <strain evidence="2">CGMCC 1.12769</strain>
    </source>
</reference>
<keyword evidence="2" id="KW-1185">Reference proteome</keyword>
<evidence type="ECO:0000313" key="1">
    <source>
        <dbReference type="EMBL" id="GGH24386.1"/>
    </source>
</evidence>
<name>A0ABQ1YH55_9BACL</name>
<dbReference type="EMBL" id="BMFT01000001">
    <property type="protein sequence ID" value="GGH24386.1"/>
    <property type="molecule type" value="Genomic_DNA"/>
</dbReference>
<organism evidence="1 2">
    <name type="scientific">Paenibacillus segetis</name>
    <dbReference type="NCBI Taxonomy" id="1325360"/>
    <lineage>
        <taxon>Bacteria</taxon>
        <taxon>Bacillati</taxon>
        <taxon>Bacillota</taxon>
        <taxon>Bacilli</taxon>
        <taxon>Bacillales</taxon>
        <taxon>Paenibacillaceae</taxon>
        <taxon>Paenibacillus</taxon>
    </lineage>
</organism>